<evidence type="ECO:0000256" key="1">
    <source>
        <dbReference type="SAM" id="MobiDB-lite"/>
    </source>
</evidence>
<accession>F4PMM1</accession>
<dbReference type="Proteomes" id="UP000007797">
    <property type="component" value="Unassembled WGS sequence"/>
</dbReference>
<dbReference type="STRING" id="1054147.F4PMM1"/>
<dbReference type="RefSeq" id="XP_004360669.1">
    <property type="nucleotide sequence ID" value="XM_004360612.1"/>
</dbReference>
<dbReference type="AlphaFoldDB" id="F4PMM1"/>
<feature type="transmembrane region" description="Helical" evidence="2">
    <location>
        <begin position="104"/>
        <end position="125"/>
    </location>
</feature>
<sequence length="407" mass="47565">MSKWPNLFLVIISIPPSIFFVTCLFVALTFVISKIKWNKFDMRWVRSSIRVNLVMLNFLYLPLCIYILQNYSCTYDENTDQSYMSFFPWISCSHDANYQDIFKVTVSMTVLYIIGIPALFAYLLFNNRNRLDDPNVLIVVGSIYIDYRKKVWWYELVGLARRFVMAVSLALINPKSSFSVFVVLLVIGSSIISQLWARPFIYRISNFTELLGNSVLLFAYICVLILSSLKSSYQYDAIGIEVILSIVIVMYTVYLGIIFLFSLKYFLPKRYQLAFDNWFIKRLEDVKLWKMQYDQRNQIDPDDEQGYEPKEKIDPLFTRSATQQVFELKQRRLTQSTDFSVSDNNNTHTPGESPVLKPYKSEPNFNNLLDTTPNPNSNQNNNNNNNNQNNNIPTNQNNNNINQRRNS</sequence>
<keyword evidence="2" id="KW-0812">Transmembrane</keyword>
<dbReference type="GeneID" id="14874860"/>
<evidence type="ECO:0000313" key="4">
    <source>
        <dbReference type="Proteomes" id="UP000007797"/>
    </source>
</evidence>
<proteinExistence type="predicted"/>
<feature type="transmembrane region" description="Helical" evidence="2">
    <location>
        <begin position="151"/>
        <end position="172"/>
    </location>
</feature>
<feature type="compositionally biased region" description="Polar residues" evidence="1">
    <location>
        <begin position="336"/>
        <end position="350"/>
    </location>
</feature>
<keyword evidence="4" id="KW-1185">Reference proteome</keyword>
<gene>
    <name evidence="3" type="ORF">DFA_04948</name>
</gene>
<dbReference type="PANTHER" id="PTHR11319:SF35">
    <property type="entry name" value="OUTER MEMBRANE PROTEIN PMPC-RELATED"/>
    <property type="match status" value="1"/>
</dbReference>
<protein>
    <recommendedName>
        <fullName evidence="5">Transmembrane protein</fullName>
    </recommendedName>
</protein>
<keyword evidence="2" id="KW-0472">Membrane</keyword>
<dbReference type="KEGG" id="dfa:DFA_04948"/>
<dbReference type="OMA" id="HHNDETA"/>
<dbReference type="EMBL" id="GL883008">
    <property type="protein sequence ID" value="EGG22818.1"/>
    <property type="molecule type" value="Genomic_DNA"/>
</dbReference>
<name>F4PMM1_CACFS</name>
<feature type="region of interest" description="Disordered" evidence="1">
    <location>
        <begin position="336"/>
        <end position="407"/>
    </location>
</feature>
<feature type="transmembrane region" description="Helical" evidence="2">
    <location>
        <begin position="6"/>
        <end position="31"/>
    </location>
</feature>
<feature type="transmembrane region" description="Helical" evidence="2">
    <location>
        <begin position="242"/>
        <end position="263"/>
    </location>
</feature>
<evidence type="ECO:0000256" key="2">
    <source>
        <dbReference type="SAM" id="Phobius"/>
    </source>
</evidence>
<evidence type="ECO:0008006" key="5">
    <source>
        <dbReference type="Google" id="ProtNLM"/>
    </source>
</evidence>
<feature type="transmembrane region" description="Helical" evidence="2">
    <location>
        <begin position="210"/>
        <end position="230"/>
    </location>
</feature>
<dbReference type="OrthoDB" id="5950997at2759"/>
<evidence type="ECO:0000313" key="3">
    <source>
        <dbReference type="EMBL" id="EGG22818.1"/>
    </source>
</evidence>
<feature type="transmembrane region" description="Helical" evidence="2">
    <location>
        <begin position="178"/>
        <end position="198"/>
    </location>
</feature>
<feature type="transmembrane region" description="Helical" evidence="2">
    <location>
        <begin position="51"/>
        <end position="68"/>
    </location>
</feature>
<organism evidence="3 4">
    <name type="scientific">Cavenderia fasciculata</name>
    <name type="common">Slime mold</name>
    <name type="synonym">Dictyostelium fasciculatum</name>
    <dbReference type="NCBI Taxonomy" id="261658"/>
    <lineage>
        <taxon>Eukaryota</taxon>
        <taxon>Amoebozoa</taxon>
        <taxon>Evosea</taxon>
        <taxon>Eumycetozoa</taxon>
        <taxon>Dictyostelia</taxon>
        <taxon>Acytosteliales</taxon>
        <taxon>Cavenderiaceae</taxon>
        <taxon>Cavenderia</taxon>
    </lineage>
</organism>
<dbReference type="PANTHER" id="PTHR11319">
    <property type="entry name" value="G PROTEIN-COUPLED RECEPTOR-RELATED"/>
    <property type="match status" value="1"/>
</dbReference>
<reference evidence="4" key="1">
    <citation type="journal article" date="2011" name="Genome Res.">
        <title>Phylogeny-wide analysis of social amoeba genomes highlights ancient origins for complex intercellular communication.</title>
        <authorList>
            <person name="Heidel A.J."/>
            <person name="Lawal H.M."/>
            <person name="Felder M."/>
            <person name="Schilde C."/>
            <person name="Helps N.R."/>
            <person name="Tunggal B."/>
            <person name="Rivero F."/>
            <person name="John U."/>
            <person name="Schleicher M."/>
            <person name="Eichinger L."/>
            <person name="Platzer M."/>
            <person name="Noegel A.A."/>
            <person name="Schaap P."/>
            <person name="Gloeckner G."/>
        </authorList>
    </citation>
    <scope>NUCLEOTIDE SEQUENCE [LARGE SCALE GENOMIC DNA]</scope>
    <source>
        <strain evidence="4">SH3</strain>
    </source>
</reference>
<feature type="compositionally biased region" description="Low complexity" evidence="1">
    <location>
        <begin position="372"/>
        <end position="407"/>
    </location>
</feature>
<keyword evidence="2" id="KW-1133">Transmembrane helix</keyword>